<organism evidence="1 2">
    <name type="scientific">Ameiurus melas</name>
    <name type="common">Black bullhead</name>
    <name type="synonym">Silurus melas</name>
    <dbReference type="NCBI Taxonomy" id="219545"/>
    <lineage>
        <taxon>Eukaryota</taxon>
        <taxon>Metazoa</taxon>
        <taxon>Chordata</taxon>
        <taxon>Craniata</taxon>
        <taxon>Vertebrata</taxon>
        <taxon>Euteleostomi</taxon>
        <taxon>Actinopterygii</taxon>
        <taxon>Neopterygii</taxon>
        <taxon>Teleostei</taxon>
        <taxon>Ostariophysi</taxon>
        <taxon>Siluriformes</taxon>
        <taxon>Ictaluridae</taxon>
        <taxon>Ameiurus</taxon>
    </lineage>
</organism>
<accession>A0A7J6BE87</accession>
<dbReference type="Proteomes" id="UP000593565">
    <property type="component" value="Unassembled WGS sequence"/>
</dbReference>
<dbReference type="EMBL" id="JAAGNN010000002">
    <property type="protein sequence ID" value="KAF4092907.1"/>
    <property type="molecule type" value="Genomic_DNA"/>
</dbReference>
<evidence type="ECO:0000313" key="2">
    <source>
        <dbReference type="Proteomes" id="UP000593565"/>
    </source>
</evidence>
<name>A0A7J6BE87_AMEME</name>
<reference evidence="1 2" key="1">
    <citation type="submission" date="2020-02" db="EMBL/GenBank/DDBJ databases">
        <title>A chromosome-scale genome assembly of the black bullhead catfish (Ameiurus melas).</title>
        <authorList>
            <person name="Wen M."/>
            <person name="Zham M."/>
            <person name="Cabau C."/>
            <person name="Klopp C."/>
            <person name="Donnadieu C."/>
            <person name="Roques C."/>
            <person name="Bouchez O."/>
            <person name="Lampietro C."/>
            <person name="Jouanno E."/>
            <person name="Herpin A."/>
            <person name="Louis A."/>
            <person name="Berthelot C."/>
            <person name="Parey E."/>
            <person name="Roest-Crollius H."/>
            <person name="Braasch I."/>
            <person name="Postlethwait J."/>
            <person name="Robinson-Rechavi M."/>
            <person name="Echchiki A."/>
            <person name="Begum T."/>
            <person name="Montfort J."/>
            <person name="Schartl M."/>
            <person name="Bobe J."/>
            <person name="Guiguen Y."/>
        </authorList>
    </citation>
    <scope>NUCLEOTIDE SEQUENCE [LARGE SCALE GENOMIC DNA]</scope>
    <source>
        <strain evidence="1">M_S1</strain>
        <tissue evidence="1">Blood</tissue>
    </source>
</reference>
<proteinExistence type="predicted"/>
<keyword evidence="2" id="KW-1185">Reference proteome</keyword>
<dbReference type="AlphaFoldDB" id="A0A7J6BE87"/>
<gene>
    <name evidence="1" type="ORF">AMELA_G00026290</name>
</gene>
<evidence type="ECO:0000313" key="1">
    <source>
        <dbReference type="EMBL" id="KAF4092907.1"/>
    </source>
</evidence>
<comment type="caution">
    <text evidence="1">The sequence shown here is derived from an EMBL/GenBank/DDBJ whole genome shotgun (WGS) entry which is preliminary data.</text>
</comment>
<protein>
    <submittedName>
        <fullName evidence="1">Uncharacterized protein</fullName>
    </submittedName>
</protein>
<sequence>MEADSIRTILFSWRGSDWTLRRGCDPRLHMHWRYGRNWRRNEEGRLDEDWRRDRELRLSRLCCGVSVCLPLLSHMRIMFVEKGSSIGRPNNISEHFIQIVLYSTFSKFLKK</sequence>